<name>S9VRR4_9TRYP</name>
<dbReference type="InterPro" id="IPR051519">
    <property type="entry name" value="PDE6D_unc-119_myristoyl-bd"/>
</dbReference>
<keyword evidence="3" id="KW-0653">Protein transport</keyword>
<dbReference type="SUPFAM" id="SSF81296">
    <property type="entry name" value="E set domains"/>
    <property type="match status" value="1"/>
</dbReference>
<dbReference type="VEuPathDB" id="TriTrypDB:ADEAN_000902800"/>
<dbReference type="Gene3D" id="2.70.50.40">
    <property type="entry name" value="GMP phosphodiesterase, delta subunit"/>
    <property type="match status" value="1"/>
</dbReference>
<evidence type="ECO:0000256" key="1">
    <source>
        <dbReference type="ARBA" id="ARBA00008102"/>
    </source>
</evidence>
<dbReference type="GO" id="GO:0005929">
    <property type="term" value="C:cilium"/>
    <property type="evidence" value="ECO:0007669"/>
    <property type="project" value="TreeGrafter"/>
</dbReference>
<evidence type="ECO:0000259" key="5">
    <source>
        <dbReference type="Pfam" id="PF05351"/>
    </source>
</evidence>
<proteinExistence type="inferred from homology"/>
<dbReference type="GO" id="GO:0042953">
    <property type="term" value="P:lipoprotein transport"/>
    <property type="evidence" value="ECO:0007669"/>
    <property type="project" value="TreeGrafter"/>
</dbReference>
<keyword evidence="4" id="KW-0446">Lipid-binding</keyword>
<comment type="similarity">
    <text evidence="1">Belongs to the PDE6D/unc-119 family.</text>
</comment>
<dbReference type="Proteomes" id="UP000515908">
    <property type="component" value="Chromosome 21"/>
</dbReference>
<dbReference type="EMBL" id="LR877165">
    <property type="protein sequence ID" value="CAD2221496.1"/>
    <property type="molecule type" value="Genomic_DNA"/>
</dbReference>
<protein>
    <submittedName>
        <fullName evidence="6">GMP-PDE, delta subunit, putative</fullName>
    </submittedName>
</protein>
<evidence type="ECO:0000256" key="3">
    <source>
        <dbReference type="ARBA" id="ARBA00022927"/>
    </source>
</evidence>
<feature type="domain" description="GMP phosphodiesterase delta subunit" evidence="5">
    <location>
        <begin position="26"/>
        <end position="186"/>
    </location>
</feature>
<dbReference type="InterPro" id="IPR008015">
    <property type="entry name" value="PDED_dom"/>
</dbReference>
<keyword evidence="2" id="KW-0813">Transport</keyword>
<dbReference type="Pfam" id="PF05351">
    <property type="entry name" value="GMP_PDE_delta"/>
    <property type="match status" value="1"/>
</dbReference>
<keyword evidence="7" id="KW-1185">Reference proteome</keyword>
<evidence type="ECO:0000313" key="7">
    <source>
        <dbReference type="Proteomes" id="UP000515908"/>
    </source>
</evidence>
<dbReference type="GO" id="GO:0008289">
    <property type="term" value="F:lipid binding"/>
    <property type="evidence" value="ECO:0007669"/>
    <property type="project" value="UniProtKB-KW"/>
</dbReference>
<gene>
    <name evidence="6" type="ORF">ADEAN_000902800</name>
</gene>
<reference evidence="6 7" key="1">
    <citation type="submission" date="2020-08" db="EMBL/GenBank/DDBJ databases">
        <authorList>
            <person name="Newling K."/>
            <person name="Davey J."/>
            <person name="Forrester S."/>
        </authorList>
    </citation>
    <scope>NUCLEOTIDE SEQUENCE [LARGE SCALE GENOMIC DNA]</scope>
    <source>
        <strain evidence="7">Crithidia deanei Carvalho (ATCC PRA-265)</strain>
    </source>
</reference>
<sequence>MAAKITPEQCLAFTAPTEDFLCPLTANTYGLEFYRFTIRDLETSAVVFDMERSAEDFKKFNEMIPHLTEDQKKRSRSIHYRFPSNFLTRKAIGAKLVFGVNGDKPVPNFRMIERHYFRNTLVKSFDFKFSFCIPHSTNTWESIYDVPNLSPEWLKAIQESPFETVSDSFYFVNDELIMHNKAYYAYDGEDL</sequence>
<evidence type="ECO:0000256" key="4">
    <source>
        <dbReference type="ARBA" id="ARBA00023121"/>
    </source>
</evidence>
<dbReference type="FunFam" id="2.70.50.40:FF:000003">
    <property type="entry name" value="UNC119 homologue, putative"/>
    <property type="match status" value="1"/>
</dbReference>
<dbReference type="PANTHER" id="PTHR12951:SF1">
    <property type="entry name" value="PROTEIN UNC-119 HOMOLOG"/>
    <property type="match status" value="1"/>
</dbReference>
<accession>S9VRR4</accession>
<dbReference type="InterPro" id="IPR014756">
    <property type="entry name" value="Ig_E-set"/>
</dbReference>
<dbReference type="PANTHER" id="PTHR12951">
    <property type="entry name" value="RETINAL PROTEIN 4"/>
    <property type="match status" value="1"/>
</dbReference>
<dbReference type="OrthoDB" id="10248777at2759"/>
<organism evidence="6 7">
    <name type="scientific">Angomonas deanei</name>
    <dbReference type="NCBI Taxonomy" id="59799"/>
    <lineage>
        <taxon>Eukaryota</taxon>
        <taxon>Discoba</taxon>
        <taxon>Euglenozoa</taxon>
        <taxon>Kinetoplastea</taxon>
        <taxon>Metakinetoplastina</taxon>
        <taxon>Trypanosomatida</taxon>
        <taxon>Trypanosomatidae</taxon>
        <taxon>Strigomonadinae</taxon>
        <taxon>Angomonas</taxon>
    </lineage>
</organism>
<dbReference type="InterPro" id="IPR037036">
    <property type="entry name" value="PDED_dom_sf"/>
</dbReference>
<evidence type="ECO:0000256" key="2">
    <source>
        <dbReference type="ARBA" id="ARBA00022448"/>
    </source>
</evidence>
<evidence type="ECO:0000313" key="6">
    <source>
        <dbReference type="EMBL" id="CAD2221496.1"/>
    </source>
</evidence>
<dbReference type="GO" id="GO:0060271">
    <property type="term" value="P:cilium assembly"/>
    <property type="evidence" value="ECO:0007669"/>
    <property type="project" value="TreeGrafter"/>
</dbReference>
<dbReference type="AlphaFoldDB" id="S9VRR4"/>